<protein>
    <recommendedName>
        <fullName evidence="11">C2H2-type domain-containing protein</fullName>
    </recommendedName>
</protein>
<evidence type="ECO:0000256" key="2">
    <source>
        <dbReference type="ARBA" id="ARBA00022723"/>
    </source>
</evidence>
<evidence type="ECO:0000256" key="8">
    <source>
        <dbReference type="ARBA" id="ARBA00037948"/>
    </source>
</evidence>
<keyword evidence="4 9" id="KW-0863">Zinc-finger</keyword>
<dbReference type="FunFam" id="3.30.160.60:FF:000085">
    <property type="entry name" value="Snail zinc finger protein"/>
    <property type="match status" value="1"/>
</dbReference>
<dbReference type="FunFam" id="3.30.160.60:FF:000942">
    <property type="entry name" value="Snail zinc finger protein"/>
    <property type="match status" value="1"/>
</dbReference>
<dbReference type="PANTHER" id="PTHR23235:SF176">
    <property type="entry name" value="C2H2-TYPE DOMAIN-CONTAINING PROTEIN"/>
    <property type="match status" value="1"/>
</dbReference>
<evidence type="ECO:0000256" key="9">
    <source>
        <dbReference type="PROSITE-ProRule" id="PRU00042"/>
    </source>
</evidence>
<feature type="domain" description="C2H2-type" evidence="11">
    <location>
        <begin position="218"/>
        <end position="236"/>
    </location>
</feature>
<keyword evidence="2" id="KW-0479">Metal-binding</keyword>
<dbReference type="EMBL" id="JBBPFD010000011">
    <property type="protein sequence ID" value="KAK7907465.1"/>
    <property type="molecule type" value="Genomic_DNA"/>
</dbReference>
<evidence type="ECO:0000256" key="10">
    <source>
        <dbReference type="SAM" id="MobiDB-lite"/>
    </source>
</evidence>
<evidence type="ECO:0000256" key="7">
    <source>
        <dbReference type="ARBA" id="ARBA00023242"/>
    </source>
</evidence>
<sequence length="246" mass="27167">MPRSFLVKKYFAKQKPNYSELECQNDTSLDRYPVAELSSGDTSVATCFSGGLVWDLSVLPTLYLPTQTEASSTSGPLDLSSPSSLSRSLIRSPSPEPVHTYAPRQRMKCTGVIAHTSPPEEEEERGAPVTANRPAFLCKHCPKEYTSLGALKMHIRSHTLPCVCTTCGKAFSRPWLLRGHIRTHTGERPFSCTHCNRAFADRSNLRAHLQTHAEVKKYQCGVCSRTFSRMSLLQKHSSSGCCSATA</sequence>
<dbReference type="AlphaFoldDB" id="A0AAW0NZ29"/>
<feature type="region of interest" description="Disordered" evidence="10">
    <location>
        <begin position="68"/>
        <end position="102"/>
    </location>
</feature>
<dbReference type="GO" id="GO:0000981">
    <property type="term" value="F:DNA-binding transcription factor activity, RNA polymerase II-specific"/>
    <property type="evidence" value="ECO:0007669"/>
    <property type="project" value="TreeGrafter"/>
</dbReference>
<keyword evidence="6" id="KW-0238">DNA-binding</keyword>
<dbReference type="FunFam" id="3.30.160.60:FF:000207">
    <property type="entry name" value="zinc finger protein SNAI2"/>
    <property type="match status" value="1"/>
</dbReference>
<feature type="compositionally biased region" description="Low complexity" evidence="10">
    <location>
        <begin position="71"/>
        <end position="93"/>
    </location>
</feature>
<feature type="domain" description="C2H2-type" evidence="11">
    <location>
        <begin position="190"/>
        <end position="217"/>
    </location>
</feature>
<keyword evidence="3" id="KW-0677">Repeat</keyword>
<dbReference type="PROSITE" id="PS00028">
    <property type="entry name" value="ZINC_FINGER_C2H2_1"/>
    <property type="match status" value="3"/>
</dbReference>
<dbReference type="SUPFAM" id="SSF57667">
    <property type="entry name" value="beta-beta-alpha zinc fingers"/>
    <property type="match status" value="3"/>
</dbReference>
<comment type="subcellular location">
    <subcellularLocation>
        <location evidence="1">Nucleus</location>
    </subcellularLocation>
</comment>
<keyword evidence="7" id="KW-0539">Nucleus</keyword>
<dbReference type="Gene3D" id="3.30.160.60">
    <property type="entry name" value="Classic Zinc Finger"/>
    <property type="match status" value="3"/>
</dbReference>
<comment type="caution">
    <text evidence="12">The sequence shown here is derived from an EMBL/GenBank/DDBJ whole genome shotgun (WGS) entry which is preliminary data.</text>
</comment>
<keyword evidence="5" id="KW-0862">Zinc</keyword>
<dbReference type="Pfam" id="PF13894">
    <property type="entry name" value="zf-C2H2_4"/>
    <property type="match status" value="1"/>
</dbReference>
<evidence type="ECO:0000256" key="5">
    <source>
        <dbReference type="ARBA" id="ARBA00022833"/>
    </source>
</evidence>
<evidence type="ECO:0000256" key="6">
    <source>
        <dbReference type="ARBA" id="ARBA00023125"/>
    </source>
</evidence>
<evidence type="ECO:0000256" key="4">
    <source>
        <dbReference type="ARBA" id="ARBA00022771"/>
    </source>
</evidence>
<accession>A0AAW0NZ29</accession>
<dbReference type="Proteomes" id="UP001460270">
    <property type="component" value="Unassembled WGS sequence"/>
</dbReference>
<dbReference type="InterPro" id="IPR013087">
    <property type="entry name" value="Znf_C2H2_type"/>
</dbReference>
<gene>
    <name evidence="12" type="ORF">WMY93_016077</name>
</gene>
<feature type="domain" description="C2H2-type" evidence="11">
    <location>
        <begin position="162"/>
        <end position="189"/>
    </location>
</feature>
<comment type="similarity">
    <text evidence="8">Belongs to the snail C2H2-type zinc-finger protein family.</text>
</comment>
<evidence type="ECO:0000256" key="1">
    <source>
        <dbReference type="ARBA" id="ARBA00004123"/>
    </source>
</evidence>
<feature type="domain" description="C2H2-type" evidence="11">
    <location>
        <begin position="136"/>
        <end position="159"/>
    </location>
</feature>
<evidence type="ECO:0000313" key="13">
    <source>
        <dbReference type="Proteomes" id="UP001460270"/>
    </source>
</evidence>
<keyword evidence="13" id="KW-1185">Reference proteome</keyword>
<organism evidence="12 13">
    <name type="scientific">Mugilogobius chulae</name>
    <name type="common">yellowstripe goby</name>
    <dbReference type="NCBI Taxonomy" id="88201"/>
    <lineage>
        <taxon>Eukaryota</taxon>
        <taxon>Metazoa</taxon>
        <taxon>Chordata</taxon>
        <taxon>Craniata</taxon>
        <taxon>Vertebrata</taxon>
        <taxon>Euteleostomi</taxon>
        <taxon>Actinopterygii</taxon>
        <taxon>Neopterygii</taxon>
        <taxon>Teleostei</taxon>
        <taxon>Neoteleostei</taxon>
        <taxon>Acanthomorphata</taxon>
        <taxon>Gobiaria</taxon>
        <taxon>Gobiiformes</taxon>
        <taxon>Gobioidei</taxon>
        <taxon>Gobiidae</taxon>
        <taxon>Gobionellinae</taxon>
        <taxon>Mugilogobius</taxon>
    </lineage>
</organism>
<dbReference type="GO" id="GO:0000978">
    <property type="term" value="F:RNA polymerase II cis-regulatory region sequence-specific DNA binding"/>
    <property type="evidence" value="ECO:0007669"/>
    <property type="project" value="TreeGrafter"/>
</dbReference>
<dbReference type="PANTHER" id="PTHR23235">
    <property type="entry name" value="KRUEPPEL-LIKE TRANSCRIPTION FACTOR"/>
    <property type="match status" value="1"/>
</dbReference>
<dbReference type="PROSITE" id="PS50157">
    <property type="entry name" value="ZINC_FINGER_C2H2_2"/>
    <property type="match status" value="4"/>
</dbReference>
<name>A0AAW0NZ29_9GOBI</name>
<dbReference type="Pfam" id="PF00096">
    <property type="entry name" value="zf-C2H2"/>
    <property type="match status" value="3"/>
</dbReference>
<dbReference type="InterPro" id="IPR036236">
    <property type="entry name" value="Znf_C2H2_sf"/>
</dbReference>
<evidence type="ECO:0000313" key="12">
    <source>
        <dbReference type="EMBL" id="KAK7907465.1"/>
    </source>
</evidence>
<proteinExistence type="inferred from homology"/>
<reference evidence="13" key="1">
    <citation type="submission" date="2024-04" db="EMBL/GenBank/DDBJ databases">
        <title>Salinicola lusitanus LLJ914,a marine bacterium isolated from the Okinawa Trough.</title>
        <authorList>
            <person name="Li J."/>
        </authorList>
    </citation>
    <scope>NUCLEOTIDE SEQUENCE [LARGE SCALE GENOMIC DNA]</scope>
</reference>
<evidence type="ECO:0000259" key="11">
    <source>
        <dbReference type="PROSITE" id="PS50157"/>
    </source>
</evidence>
<dbReference type="GO" id="GO:0008270">
    <property type="term" value="F:zinc ion binding"/>
    <property type="evidence" value="ECO:0007669"/>
    <property type="project" value="UniProtKB-KW"/>
</dbReference>
<dbReference type="SMART" id="SM00355">
    <property type="entry name" value="ZnF_C2H2"/>
    <property type="match status" value="4"/>
</dbReference>
<evidence type="ECO:0000256" key="3">
    <source>
        <dbReference type="ARBA" id="ARBA00022737"/>
    </source>
</evidence>
<dbReference type="GO" id="GO:0005634">
    <property type="term" value="C:nucleus"/>
    <property type="evidence" value="ECO:0007669"/>
    <property type="project" value="UniProtKB-SubCell"/>
</dbReference>